<dbReference type="InterPro" id="IPR013951">
    <property type="entry name" value="Rxt3"/>
</dbReference>
<protein>
    <submittedName>
        <fullName evidence="2">Uncharacterized protein</fullName>
    </submittedName>
</protein>
<feature type="compositionally biased region" description="Low complexity" evidence="1">
    <location>
        <begin position="353"/>
        <end position="375"/>
    </location>
</feature>
<dbReference type="Proteomes" id="UP000324585">
    <property type="component" value="Unassembled WGS sequence"/>
</dbReference>
<feature type="compositionally biased region" description="Basic and acidic residues" evidence="1">
    <location>
        <begin position="53"/>
        <end position="65"/>
    </location>
</feature>
<comment type="caution">
    <text evidence="2">The sequence shown here is derived from an EMBL/GenBank/DDBJ whole genome shotgun (WGS) entry which is preliminary data.</text>
</comment>
<proteinExistence type="predicted"/>
<dbReference type="EMBL" id="VRMN01000004">
    <property type="protein sequence ID" value="KAA8494469.1"/>
    <property type="molecule type" value="Genomic_DNA"/>
</dbReference>
<feature type="compositionally biased region" description="Polar residues" evidence="1">
    <location>
        <begin position="465"/>
        <end position="475"/>
    </location>
</feature>
<dbReference type="InterPro" id="IPR036609">
    <property type="entry name" value="LCCL_sf"/>
</dbReference>
<gene>
    <name evidence="2" type="ORF">FVE85_2710</name>
</gene>
<evidence type="ECO:0000313" key="3">
    <source>
        <dbReference type="Proteomes" id="UP000324585"/>
    </source>
</evidence>
<evidence type="ECO:0000256" key="1">
    <source>
        <dbReference type="SAM" id="MobiDB-lite"/>
    </source>
</evidence>
<sequence length="604" mass="63502">MEEGKDAAAPETAPAGGEAAVAKEPVAGAKVGVAGGSGLVDAHAERATSIVETKGDGAVDARQKGPAEAPAVRTEIGGPQETKVRATASKNKGGGLPANGTAGSGTAEVGPGKPPLMMAVYPIPKAVNLAPLKYLGQASKPGATAAAASGEAARSPEVVPQRLLYAPCAELPHFIKEKALQSGGAAVVVEVRIPREELSVENRAFRARQIWGSGIYTDDSDLVCMLQHGGYLRIGAYAPAPSMASEICVKLLVRKHDTSKPFSASERNGLRSRSWCAQYGGLEIAIDEAYTVTRVPAPWASPTPSVREERLNKLVGLDEIAPVLGPVVAESCAKMASALLTEAKRLKGTTAVGSDKAGSKTAGGSSATAAAGRSTPVKRTAPANAATLKAPSESRVLLPRLTVMFSLSNEPCLVYSVAAITECGKDPSHRLSKRLISEVLTLESLSSRFELSQEAFGATLDAAGTNESTRDQTSAADEAEDTHKAKKKARRSVRTQPPFTYRFVCVPNASKQSMFASQVELKEQIESVAGSKAKALALARTGGIAFPKHIPLTEDDDIEVLEDTLSWNEIVWNDRGLWVREEFYPISKFAFVKRTTPVILPSSS</sequence>
<evidence type="ECO:0000313" key="2">
    <source>
        <dbReference type="EMBL" id="KAA8494469.1"/>
    </source>
</evidence>
<name>A0A5J4YSR9_PORPP</name>
<feature type="compositionally biased region" description="Basic residues" evidence="1">
    <location>
        <begin position="484"/>
        <end position="493"/>
    </location>
</feature>
<feature type="region of interest" description="Disordered" evidence="1">
    <location>
        <begin position="463"/>
        <end position="493"/>
    </location>
</feature>
<dbReference type="OrthoDB" id="3596986at2759"/>
<dbReference type="Pfam" id="PF08642">
    <property type="entry name" value="Rxt3"/>
    <property type="match status" value="1"/>
</dbReference>
<dbReference type="Gene3D" id="2.170.130.20">
    <property type="entry name" value="LCCL-like domain"/>
    <property type="match status" value="1"/>
</dbReference>
<organism evidence="2 3">
    <name type="scientific">Porphyridium purpureum</name>
    <name type="common">Red alga</name>
    <name type="synonym">Porphyridium cruentum</name>
    <dbReference type="NCBI Taxonomy" id="35688"/>
    <lineage>
        <taxon>Eukaryota</taxon>
        <taxon>Rhodophyta</taxon>
        <taxon>Bangiophyceae</taxon>
        <taxon>Porphyridiales</taxon>
        <taxon>Porphyridiaceae</taxon>
        <taxon>Porphyridium</taxon>
    </lineage>
</organism>
<feature type="compositionally biased region" description="Low complexity" evidence="1">
    <location>
        <begin position="9"/>
        <end position="20"/>
    </location>
</feature>
<reference evidence="3" key="1">
    <citation type="journal article" date="2019" name="Nat. Commun.">
        <title>Expansion of phycobilisome linker gene families in mesophilic red algae.</title>
        <authorList>
            <person name="Lee J."/>
            <person name="Kim D."/>
            <person name="Bhattacharya D."/>
            <person name="Yoon H.S."/>
        </authorList>
    </citation>
    <scope>NUCLEOTIDE SEQUENCE [LARGE SCALE GENOMIC DNA]</scope>
    <source>
        <strain evidence="3">CCMP 1328</strain>
    </source>
</reference>
<feature type="region of interest" description="Disordered" evidence="1">
    <location>
        <begin position="350"/>
        <end position="381"/>
    </location>
</feature>
<feature type="region of interest" description="Disordered" evidence="1">
    <location>
        <begin position="53"/>
        <end position="108"/>
    </location>
</feature>
<keyword evidence="3" id="KW-1185">Reference proteome</keyword>
<accession>A0A5J4YSR9</accession>
<feature type="region of interest" description="Disordered" evidence="1">
    <location>
        <begin position="1"/>
        <end position="20"/>
    </location>
</feature>
<dbReference type="AlphaFoldDB" id="A0A5J4YSR9"/>